<dbReference type="Pfam" id="PF13476">
    <property type="entry name" value="AAA_23"/>
    <property type="match status" value="1"/>
</dbReference>
<dbReference type="Proteomes" id="UP000007485">
    <property type="component" value="Chromosome"/>
</dbReference>
<dbReference type="InterPro" id="IPR003395">
    <property type="entry name" value="RecF/RecN/SMC_N"/>
</dbReference>
<dbReference type="eggNOG" id="arCOG00368">
    <property type="taxonomic scope" value="Archaea"/>
</dbReference>
<dbReference type="HOGENOM" id="CLU_004785_0_2_2"/>
<accession>F0QT70</accession>
<evidence type="ECO:0000256" key="7">
    <source>
        <dbReference type="ARBA" id="ARBA00023054"/>
    </source>
</evidence>
<keyword evidence="5 9" id="KW-0862">Zinc</keyword>
<dbReference type="InterPro" id="IPR027417">
    <property type="entry name" value="P-loop_NTPase"/>
</dbReference>
<gene>
    <name evidence="12" type="ordered locus">VMUT_1454</name>
</gene>
<evidence type="ECO:0000256" key="4">
    <source>
        <dbReference type="ARBA" id="ARBA00022801"/>
    </source>
</evidence>
<reference evidence="12 13" key="1">
    <citation type="journal article" date="2011" name="J. Bacteriol.">
        <title>Complete genome sequence of 'Vulcanisaeta moutnovskia' strain 768-28, a novel member of the hyperthermophilic crenarchaeal genus vulcanisaeta.</title>
        <authorList>
            <person name="Gumerov V.M."/>
            <person name="Mardanov A.V."/>
            <person name="Beletsky A.V."/>
            <person name="Prokofeva M.I."/>
            <person name="Bonch-Osmolovskaya E.A."/>
            <person name="Ravin N.V."/>
            <person name="Skryabin K.G."/>
        </authorList>
    </citation>
    <scope>NUCLEOTIDE SEQUENCE [LARGE SCALE GENOMIC DNA]</scope>
    <source>
        <strain evidence="12 13">768-28</strain>
    </source>
</reference>
<dbReference type="PANTHER" id="PTHR32114:SF2">
    <property type="entry name" value="ABC TRANSPORTER ABCH.3"/>
    <property type="match status" value="1"/>
</dbReference>
<dbReference type="Pfam" id="PF04423">
    <property type="entry name" value="Rad50_zn_hook"/>
    <property type="match status" value="1"/>
</dbReference>
<dbReference type="PROSITE" id="PS51131">
    <property type="entry name" value="ZN_HOOK"/>
    <property type="match status" value="1"/>
</dbReference>
<name>F0QT70_VULM7</name>
<dbReference type="InterPro" id="IPR013134">
    <property type="entry name" value="Zn_hook_RAD50"/>
</dbReference>
<dbReference type="GeneID" id="10289106"/>
<dbReference type="GO" id="GO:0005524">
    <property type="term" value="F:ATP binding"/>
    <property type="evidence" value="ECO:0007669"/>
    <property type="project" value="UniProtKB-KW"/>
</dbReference>
<keyword evidence="2" id="KW-0547">Nucleotide-binding</keyword>
<dbReference type="STRING" id="985053.VMUT_1454"/>
<evidence type="ECO:0000256" key="9">
    <source>
        <dbReference type="PROSITE-ProRule" id="PRU00471"/>
    </source>
</evidence>
<feature type="coiled-coil region" evidence="10">
    <location>
        <begin position="432"/>
        <end position="622"/>
    </location>
</feature>
<evidence type="ECO:0000256" key="3">
    <source>
        <dbReference type="ARBA" id="ARBA00022763"/>
    </source>
</evidence>
<dbReference type="SUPFAM" id="SSF75712">
    <property type="entry name" value="Rad50 coiled-coil Zn hook"/>
    <property type="match status" value="1"/>
</dbReference>
<dbReference type="AlphaFoldDB" id="F0QT70"/>
<dbReference type="GO" id="GO:0046872">
    <property type="term" value="F:metal ion binding"/>
    <property type="evidence" value="ECO:0007669"/>
    <property type="project" value="UniProtKB-UniRule"/>
</dbReference>
<dbReference type="GO" id="GO:0006302">
    <property type="term" value="P:double-strand break repair"/>
    <property type="evidence" value="ECO:0007669"/>
    <property type="project" value="InterPro"/>
</dbReference>
<feature type="domain" description="Zinc-hook" evidence="11">
    <location>
        <begin position="363"/>
        <end position="461"/>
    </location>
</feature>
<dbReference type="Gene3D" id="1.10.287.1490">
    <property type="match status" value="1"/>
</dbReference>
<evidence type="ECO:0000256" key="5">
    <source>
        <dbReference type="ARBA" id="ARBA00022833"/>
    </source>
</evidence>
<evidence type="ECO:0000256" key="6">
    <source>
        <dbReference type="ARBA" id="ARBA00022840"/>
    </source>
</evidence>
<protein>
    <submittedName>
        <fullName evidence="12">SMC domain protein</fullName>
    </submittedName>
</protein>
<evidence type="ECO:0000259" key="11">
    <source>
        <dbReference type="PROSITE" id="PS51131"/>
    </source>
</evidence>
<dbReference type="EMBL" id="CP002529">
    <property type="protein sequence ID" value="ADY01659.1"/>
    <property type="molecule type" value="Genomic_DNA"/>
</dbReference>
<evidence type="ECO:0000256" key="1">
    <source>
        <dbReference type="ARBA" id="ARBA00022723"/>
    </source>
</evidence>
<dbReference type="SMART" id="SM00382">
    <property type="entry name" value="AAA"/>
    <property type="match status" value="1"/>
</dbReference>
<dbReference type="PANTHER" id="PTHR32114">
    <property type="entry name" value="ABC TRANSPORTER ABCH.3"/>
    <property type="match status" value="1"/>
</dbReference>
<dbReference type="InterPro" id="IPR003593">
    <property type="entry name" value="AAA+_ATPase"/>
</dbReference>
<proteinExistence type="predicted"/>
<evidence type="ECO:0000313" key="12">
    <source>
        <dbReference type="EMBL" id="ADY01659.1"/>
    </source>
</evidence>
<evidence type="ECO:0000313" key="13">
    <source>
        <dbReference type="Proteomes" id="UP000007485"/>
    </source>
</evidence>
<evidence type="ECO:0000256" key="10">
    <source>
        <dbReference type="SAM" id="Coils"/>
    </source>
</evidence>
<dbReference type="KEGG" id="vmo:VMUT_1454"/>
<keyword evidence="6" id="KW-0067">ATP-binding</keyword>
<keyword evidence="1 9" id="KW-0479">Metal-binding</keyword>
<keyword evidence="3" id="KW-0227">DNA damage</keyword>
<feature type="binding site" evidence="9">
    <location>
        <position position="412"/>
    </location>
    <ligand>
        <name>Zn(2+)</name>
        <dbReference type="ChEBI" id="CHEBI:29105"/>
    </ligand>
</feature>
<feature type="binding site" evidence="9">
    <location>
        <position position="409"/>
    </location>
    <ligand>
        <name>Zn(2+)</name>
        <dbReference type="ChEBI" id="CHEBI:29105"/>
    </ligand>
</feature>
<dbReference type="RefSeq" id="WP_013604821.1">
    <property type="nucleotide sequence ID" value="NC_015151.1"/>
</dbReference>
<dbReference type="Pfam" id="PF02463">
    <property type="entry name" value="SMC_N"/>
    <property type="match status" value="1"/>
</dbReference>
<feature type="coiled-coil region" evidence="10">
    <location>
        <begin position="184"/>
        <end position="397"/>
    </location>
</feature>
<dbReference type="Gene3D" id="3.40.50.300">
    <property type="entry name" value="P-loop containing nucleotide triphosphate hydrolases"/>
    <property type="match status" value="2"/>
</dbReference>
<sequence length="803" mass="92713">MITRVEIENFRSIIRGKAVITEGINFIHGPNGSGKTSILEAIAIALYGSEWVRGKYRLGDLVRRGASSAIIRVEYLGIDGHKYLIQRAFSTEKTIESQTYILDEGGRRVAARDREATQFVVKTVGIDMETFSELLYVRQGEIREILRSGRRGEFKLDTLLRLDAIERARQDVVREGFKAVTSIVEGLRGRLEVLERELNSRREELMRLEREVSDSAGVLSNREAELKVIEDELNKLTAREQELERLENEYSELRQRLSMLSEEELKITNELNELRKNLDQLGKLRARASELESVVSKEDELRKKLEELRRRRDDVKARLTLAQGYRQRIEEVNRELSSIDASVKELNNELDRINELKTKAEELRRKLMRRSSIDVEINNVREELARVNAEIEHIELELNLLRGGQVEKCPLCGRPLSRDSAQELVASREARLRELGRRREELMMRLGRLSNEYEELSRLETELRGIEGEVSKERVIKASLEDLRRRRNSLLEELAKISNYNEESLRSELRSIEDELNKLNRELDGLGRAKVELAELRGRLSSIEELERRIRDGEARLLSVRGERTNVEVRIKELEDKVKELGDVRARIRELSSRRDSLMREVGELRGKVNTLRDRIERLRTELMSRDSEIGSVRAGLSKYVGAMDTLSRLQQVLDDVKPTVRKLFLDSVNEELNVMLKELMHKASYAFMEINEDYDVIVKRNDGVVLPIDALSIGERNLVSLMLRYAIARVVMGLIPILILDEPTEHLDEEHRRRVGDWIRSLSNGVRTVIITSHVDALETIADNVIRIGFVNDRGESMFANS</sequence>
<keyword evidence="8" id="KW-0234">DNA repair</keyword>
<evidence type="ECO:0000256" key="8">
    <source>
        <dbReference type="ARBA" id="ARBA00023204"/>
    </source>
</evidence>
<evidence type="ECO:0000256" key="2">
    <source>
        <dbReference type="ARBA" id="ARBA00022741"/>
    </source>
</evidence>
<keyword evidence="7 10" id="KW-0175">Coiled coil</keyword>
<dbReference type="SUPFAM" id="SSF52540">
    <property type="entry name" value="P-loop containing nucleoside triphosphate hydrolases"/>
    <property type="match status" value="1"/>
</dbReference>
<keyword evidence="13" id="KW-1185">Reference proteome</keyword>
<dbReference type="InterPro" id="IPR038729">
    <property type="entry name" value="Rad50/SbcC_AAA"/>
</dbReference>
<dbReference type="Gene3D" id="1.10.287.510">
    <property type="entry name" value="Helix hairpin bin"/>
    <property type="match status" value="1"/>
</dbReference>
<dbReference type="GO" id="GO:0016887">
    <property type="term" value="F:ATP hydrolysis activity"/>
    <property type="evidence" value="ECO:0007669"/>
    <property type="project" value="InterPro"/>
</dbReference>
<keyword evidence="4" id="KW-0378">Hydrolase</keyword>
<dbReference type="OrthoDB" id="25344at2157"/>
<organism evidence="12 13">
    <name type="scientific">Vulcanisaeta moutnovskia (strain 768-28)</name>
    <dbReference type="NCBI Taxonomy" id="985053"/>
    <lineage>
        <taxon>Archaea</taxon>
        <taxon>Thermoproteota</taxon>
        <taxon>Thermoprotei</taxon>
        <taxon>Thermoproteales</taxon>
        <taxon>Thermoproteaceae</taxon>
        <taxon>Vulcanisaeta</taxon>
    </lineage>
</organism>